<evidence type="ECO:0000313" key="2">
    <source>
        <dbReference type="EMBL" id="PMD72255.1"/>
    </source>
</evidence>
<dbReference type="RefSeq" id="WP_102195598.1">
    <property type="nucleotide sequence ID" value="NZ_NIPR01000007.1"/>
</dbReference>
<gene>
    <name evidence="2" type="ORF">CBP76_03720</name>
</gene>
<feature type="signal peptide" evidence="1">
    <location>
        <begin position="1"/>
        <end position="26"/>
    </location>
</feature>
<name>A0A2N7AVT2_9LACO</name>
<dbReference type="SUPFAM" id="SSF52047">
    <property type="entry name" value="RNI-like"/>
    <property type="match status" value="1"/>
</dbReference>
<evidence type="ECO:0000313" key="3">
    <source>
        <dbReference type="Proteomes" id="UP000235649"/>
    </source>
</evidence>
<comment type="caution">
    <text evidence="2">The sequence shown here is derived from an EMBL/GenBank/DDBJ whole genome shotgun (WGS) entry which is preliminary data.</text>
</comment>
<dbReference type="EMBL" id="NIPR01000007">
    <property type="protein sequence ID" value="PMD72255.1"/>
    <property type="molecule type" value="Genomic_DNA"/>
</dbReference>
<organism evidence="2 3">
    <name type="scientific">Companilactobacillus nuruki</name>
    <dbReference type="NCBI Taxonomy" id="1993540"/>
    <lineage>
        <taxon>Bacteria</taxon>
        <taxon>Bacillati</taxon>
        <taxon>Bacillota</taxon>
        <taxon>Bacilli</taxon>
        <taxon>Lactobacillales</taxon>
        <taxon>Lactobacillaceae</taxon>
        <taxon>Companilactobacillus</taxon>
    </lineage>
</organism>
<sequence length="619" mass="67533">MEIKNLKLKHTLLLATCLLASLGTLAMENNISNVKADVANNTKIEKTNTEDSVQQGKWGTASWSYDDSSKILTISGGDSGLPQEVPWQSEGITENVKEINVTGKLNLIGDISGLFATDVLKNGHLINLTTINGMNNIDTSKVTSMKELFIGTKVSSLNLSNWDTSNVTDMRSFLFSATNIKELNVGGNFAKNTKKVIDMSYMFNGMIGLANIDNLEELNTSSVTNMDHMFNGDYSLKFLDVSNFDVSKVENMDYMFNFVGQCATLDLSSFDTRNVKTMKGMLDNTVESVGIRSKDGTIRISPGLTTLTLGPNTMLTGSGLNDAANPQNAITSYSTTWGRSKDLNGKAVNDGKVYTSSELVNNYNGDKPGTYVRTPTNILNGSDYTMIVGDPTPTAKEFNASAINSDGNDIPVKVDLSNADLTKPGVYDVELSAGNLTKLVKLTVKSRSTNGGGSSNHNNGGGISYTDLKQTISVPANIKDESVSLYAINNGKVTKVANRALGRNSDWVSDKIAKIDNISYLRVATNEWVKASEVYRYVERHQVVWTISQNSNGSSYVMLKNPQNEYVSNRALALNTPWKTDRIAYLGKDTNTTSDNKEEDKYYRVATSEFVSAKDVAQK</sequence>
<reference evidence="2 3" key="1">
    <citation type="submission" date="2017-05" db="EMBL/GenBank/DDBJ databases">
        <title>Lactobacillus nurukis nov., sp. nov., isolated from nuruk.</title>
        <authorList>
            <person name="Kim S.-J."/>
        </authorList>
    </citation>
    <scope>NUCLEOTIDE SEQUENCE [LARGE SCALE GENOMIC DNA]</scope>
    <source>
        <strain evidence="2 3">SYF10-1a</strain>
    </source>
</reference>
<protein>
    <recommendedName>
        <fullName evidence="4">BspA family leucine-rich repeat surface protein</fullName>
    </recommendedName>
</protein>
<accession>A0A2N7AVT2</accession>
<dbReference type="Gene3D" id="3.80.10.10">
    <property type="entry name" value="Ribonuclease Inhibitor"/>
    <property type="match status" value="1"/>
</dbReference>
<proteinExistence type="predicted"/>
<evidence type="ECO:0000256" key="1">
    <source>
        <dbReference type="SAM" id="SignalP"/>
    </source>
</evidence>
<dbReference type="Pfam" id="PF03382">
    <property type="entry name" value="DUF285"/>
    <property type="match status" value="1"/>
</dbReference>
<dbReference type="AlphaFoldDB" id="A0A2N7AVT2"/>
<feature type="chain" id="PRO_5039631847" description="BspA family leucine-rich repeat surface protein" evidence="1">
    <location>
        <begin position="27"/>
        <end position="619"/>
    </location>
</feature>
<dbReference type="OrthoDB" id="5847479at2"/>
<keyword evidence="3" id="KW-1185">Reference proteome</keyword>
<dbReference type="InterPro" id="IPR011889">
    <property type="entry name" value="Liste_lipo_26"/>
</dbReference>
<dbReference type="NCBIfam" id="TIGR02167">
    <property type="entry name" value="Liste_lipo_26"/>
    <property type="match status" value="4"/>
</dbReference>
<evidence type="ECO:0008006" key="4">
    <source>
        <dbReference type="Google" id="ProtNLM"/>
    </source>
</evidence>
<dbReference type="Proteomes" id="UP000235649">
    <property type="component" value="Unassembled WGS sequence"/>
</dbReference>
<keyword evidence="1" id="KW-0732">Signal</keyword>
<dbReference type="InterPro" id="IPR032675">
    <property type="entry name" value="LRR_dom_sf"/>
</dbReference>
<dbReference type="InterPro" id="IPR005046">
    <property type="entry name" value="DUF285"/>
</dbReference>